<evidence type="ECO:0000256" key="3">
    <source>
        <dbReference type="SAM" id="MobiDB-lite"/>
    </source>
</evidence>
<dbReference type="KEGG" id="brh:RBRH_00639"/>
<feature type="domain" description="KfrB" evidence="5">
    <location>
        <begin position="398"/>
        <end position="450"/>
    </location>
</feature>
<dbReference type="AlphaFoldDB" id="E5AW15"/>
<keyword evidence="1" id="KW-0547">Nucleotide-binding</keyword>
<dbReference type="GO" id="GO:0016301">
    <property type="term" value="F:kinase activity"/>
    <property type="evidence" value="ECO:0007669"/>
    <property type="project" value="InterPro"/>
</dbReference>
<evidence type="ECO:0000259" key="5">
    <source>
        <dbReference type="Pfam" id="PF18790"/>
    </source>
</evidence>
<gene>
    <name evidence="6" type="ordered locus">RBRH_00639</name>
</gene>
<dbReference type="InterPro" id="IPR010488">
    <property type="entry name" value="Zeta_toxin_domain"/>
</dbReference>
<accession>E5AW15</accession>
<keyword evidence="2" id="KW-0067">ATP-binding</keyword>
<dbReference type="InterPro" id="IPR040782">
    <property type="entry name" value="KfrB"/>
</dbReference>
<dbReference type="Pfam" id="PF18790">
    <property type="entry name" value="KfrB"/>
    <property type="match status" value="1"/>
</dbReference>
<reference key="1">
    <citation type="submission" date="2010-09" db="EMBL/GenBank/DDBJ databases">
        <title>Complete genome sequence of Burkholderia rhizoxinica, the endosymbiont of the phytopathogenic fungus Rhizopus microsporus.</title>
        <authorList>
            <person name="Lackner G."/>
            <person name="Moebius N."/>
            <person name="Partida-Martinez L.P."/>
            <person name="Hertweck C."/>
        </authorList>
    </citation>
    <scope>NUCLEOTIDE SEQUENCE</scope>
    <source>
        <strain>HKI 454</strain>
    </source>
</reference>
<dbReference type="Gene3D" id="3.40.50.300">
    <property type="entry name" value="P-loop containing nucleotide triphosphate hydrolases"/>
    <property type="match status" value="1"/>
</dbReference>
<dbReference type="InterPro" id="IPR027417">
    <property type="entry name" value="P-loop_NTPase"/>
</dbReference>
<dbReference type="SUPFAM" id="SSF52540">
    <property type="entry name" value="P-loop containing nucleoside triphosphate hydrolases"/>
    <property type="match status" value="1"/>
</dbReference>
<reference evidence="6 7" key="2">
    <citation type="journal article" date="2011" name="J. Bacteriol.">
        <title>Complete genome sequence of Burkholderia rhizoxinica, an endosymbiont of Rhizopus microsporus.</title>
        <authorList>
            <person name="Lackner G."/>
            <person name="Moebius N."/>
            <person name="Partida-Martinez L."/>
            <person name="Hertweck C."/>
        </authorList>
    </citation>
    <scope>NUCLEOTIDE SEQUENCE [LARGE SCALE GENOMIC DNA]</scope>
    <source>
        <strain evidence="7">DSM 19002 / CIP 109453 / HKI 454</strain>
        <plasmid evidence="6 7">pBRH02</plasmid>
    </source>
</reference>
<sequence>MLGGQPGSGKSVLAAGAIRELRSGGGAVLIDADRMRERNPRYKQLSREDPQHAADRTHKEAGEWATRLTIVAAENRRNLVIDGTMRSPESIRDLTRRLKDAGYKIEARVMAVNAETSLARARLRFEEQVAERGTGRFVNEEQHDNAYTGIVESVRALEYEKLVDAVRVYDADQRPIYENLQERGDWQKAPEAVQVLEQERARDWTYDERCDYVSVLEQINALASQRGRYRDNVADTLRMVADGKAMGGNENPPSRTYAQVSRPEQDRTLRPVPTDRDELAAKLEAARADLARFERSETYQRAQAFDQLTKREALAKHPELDGAYKQLHDIKQSRVAQVSQNDLETSYLNARAQLSEQLHRGQVPKGNVALDESRRVIDMAAGQRGLIVRDAGQIKQDFKGQVVATSSHHALVQVSDMVAVRYEKAHLDREVCADEKVAIQYDSKKSQVYEQGKEPAREHARDMDR</sequence>
<dbReference type="Pfam" id="PF06414">
    <property type="entry name" value="Zeta_toxin"/>
    <property type="match status" value="1"/>
</dbReference>
<evidence type="ECO:0000313" key="7">
    <source>
        <dbReference type="Proteomes" id="UP000007437"/>
    </source>
</evidence>
<dbReference type="GO" id="GO:0005524">
    <property type="term" value="F:ATP binding"/>
    <property type="evidence" value="ECO:0007669"/>
    <property type="project" value="UniProtKB-KW"/>
</dbReference>
<feature type="region of interest" description="Disordered" evidence="3">
    <location>
        <begin position="40"/>
        <end position="60"/>
    </location>
</feature>
<feature type="domain" description="Zeta toxin" evidence="4">
    <location>
        <begin position="1"/>
        <end position="179"/>
    </location>
</feature>
<protein>
    <submittedName>
        <fullName evidence="6">Uncharacterized protein</fullName>
    </submittedName>
</protein>
<dbReference type="HOGENOM" id="CLU_035590_0_0_4"/>
<name>E5AW15_MYCRK</name>
<dbReference type="RefSeq" id="WP_013436722.1">
    <property type="nucleotide sequence ID" value="NC_014723.1"/>
</dbReference>
<evidence type="ECO:0000256" key="1">
    <source>
        <dbReference type="ARBA" id="ARBA00022741"/>
    </source>
</evidence>
<keyword evidence="6" id="KW-0614">Plasmid</keyword>
<proteinExistence type="predicted"/>
<dbReference type="Proteomes" id="UP000007437">
    <property type="component" value="Plasmid pBRH02"/>
</dbReference>
<feature type="region of interest" description="Disordered" evidence="3">
    <location>
        <begin position="444"/>
        <end position="465"/>
    </location>
</feature>
<organism evidence="6 7">
    <name type="scientific">Mycetohabitans rhizoxinica (strain DSM 19002 / CIP 109453 / HKI 454)</name>
    <name type="common">Paraburkholderia rhizoxinica</name>
    <dbReference type="NCBI Taxonomy" id="882378"/>
    <lineage>
        <taxon>Bacteria</taxon>
        <taxon>Pseudomonadati</taxon>
        <taxon>Pseudomonadota</taxon>
        <taxon>Betaproteobacteria</taxon>
        <taxon>Burkholderiales</taxon>
        <taxon>Burkholderiaceae</taxon>
        <taxon>Mycetohabitans</taxon>
    </lineage>
</organism>
<dbReference type="EMBL" id="FR687361">
    <property type="protein sequence ID" value="CBW77317.1"/>
    <property type="molecule type" value="Genomic_DNA"/>
</dbReference>
<evidence type="ECO:0000256" key="2">
    <source>
        <dbReference type="ARBA" id="ARBA00022840"/>
    </source>
</evidence>
<feature type="region of interest" description="Disordered" evidence="3">
    <location>
        <begin position="243"/>
        <end position="270"/>
    </location>
</feature>
<geneLocation type="plasmid" evidence="6 7">
    <name>pBRH02</name>
</geneLocation>
<evidence type="ECO:0000313" key="6">
    <source>
        <dbReference type="EMBL" id="CBW77317.1"/>
    </source>
</evidence>
<evidence type="ECO:0000259" key="4">
    <source>
        <dbReference type="Pfam" id="PF06414"/>
    </source>
</evidence>